<keyword evidence="3" id="KW-1185">Reference proteome</keyword>
<reference evidence="2 3" key="1">
    <citation type="submission" date="2016-02" db="EMBL/GenBank/DDBJ databases">
        <title>Genome analysis of coral dinoflagellate symbionts highlights evolutionary adaptations to a symbiotic lifestyle.</title>
        <authorList>
            <person name="Aranda M."/>
            <person name="Li Y."/>
            <person name="Liew Y.J."/>
            <person name="Baumgarten S."/>
            <person name="Simakov O."/>
            <person name="Wilson M."/>
            <person name="Piel J."/>
            <person name="Ashoor H."/>
            <person name="Bougouffa S."/>
            <person name="Bajic V.B."/>
            <person name="Ryu T."/>
            <person name="Ravasi T."/>
            <person name="Bayer T."/>
            <person name="Micklem G."/>
            <person name="Kim H."/>
            <person name="Bhak J."/>
            <person name="Lajeunesse T.C."/>
            <person name="Voolstra C.R."/>
        </authorList>
    </citation>
    <scope>NUCLEOTIDE SEQUENCE [LARGE SCALE GENOMIC DNA]</scope>
    <source>
        <strain evidence="2 3">CCMP2467</strain>
    </source>
</reference>
<comment type="caution">
    <text evidence="2">The sequence shown here is derived from an EMBL/GenBank/DDBJ whole genome shotgun (WGS) entry which is preliminary data.</text>
</comment>
<proteinExistence type="predicted"/>
<dbReference type="Proteomes" id="UP000186817">
    <property type="component" value="Unassembled WGS sequence"/>
</dbReference>
<accession>A0A1Q9E1H1</accession>
<dbReference type="EMBL" id="LSRX01000299">
    <property type="protein sequence ID" value="OLQ01265.1"/>
    <property type="molecule type" value="Genomic_DNA"/>
</dbReference>
<evidence type="ECO:0000256" key="1">
    <source>
        <dbReference type="SAM" id="MobiDB-lite"/>
    </source>
</evidence>
<protein>
    <submittedName>
        <fullName evidence="2">Uncharacterized protein</fullName>
    </submittedName>
</protein>
<name>A0A1Q9E1H1_SYMMI</name>
<dbReference type="AlphaFoldDB" id="A0A1Q9E1H1"/>
<sequence length="337" mass="36686">MPWPAPATPIVPVQSFAATFSKECRSDTCTRCTSGRCFDVNFQLCASKEIVNVFKDIFKQKSLSQILMFATSAALGQQNGEPRCGEISTKSLLPEVTMAPSCDNNALAEEGFAEKVTRQAVKKEDNCVPKGIVGDQAFFTNQFKLMSYYKFSQVAMGLCTPACILAEDSLAEWSKALAQGVALSKPLALQTQTMVARVHPECENLDHAVKCLEGRARDCWTDEQATMDSGVAGNETSSSDVVREFKVKVLAFFLVIAQCISSSRPAKKDDKDHWLEKVAGQGLTKNQITWATLNEPLEDSVGAGPVVGYSRFLSAPENAETEPHPTETEQLGRAPPS</sequence>
<organism evidence="2 3">
    <name type="scientific">Symbiodinium microadriaticum</name>
    <name type="common">Dinoflagellate</name>
    <name type="synonym">Zooxanthella microadriatica</name>
    <dbReference type="NCBI Taxonomy" id="2951"/>
    <lineage>
        <taxon>Eukaryota</taxon>
        <taxon>Sar</taxon>
        <taxon>Alveolata</taxon>
        <taxon>Dinophyceae</taxon>
        <taxon>Suessiales</taxon>
        <taxon>Symbiodiniaceae</taxon>
        <taxon>Symbiodinium</taxon>
    </lineage>
</organism>
<feature type="region of interest" description="Disordered" evidence="1">
    <location>
        <begin position="312"/>
        <end position="337"/>
    </location>
</feature>
<gene>
    <name evidence="2" type="ORF">AK812_SmicGene15998</name>
</gene>
<evidence type="ECO:0000313" key="2">
    <source>
        <dbReference type="EMBL" id="OLQ01265.1"/>
    </source>
</evidence>
<evidence type="ECO:0000313" key="3">
    <source>
        <dbReference type="Proteomes" id="UP000186817"/>
    </source>
</evidence>